<keyword evidence="2" id="KW-1185">Reference proteome</keyword>
<sequence>MESIRRRDLQARISVAPGREEKEHDQASEQVHRVHGFLCGGYAGSRSGDRGVHEEPFVRCGGCRDHCLRALYMNNSTYVCLIRRGTMGCFRERGHTLMYVYVSDGVGMSDCGGWRGIVLRER</sequence>
<gene>
    <name evidence="1" type="ORF">NSPZN2_10029</name>
</gene>
<reference evidence="1 2" key="1">
    <citation type="submission" date="2021-02" db="EMBL/GenBank/DDBJ databases">
        <authorList>
            <person name="Han P."/>
        </authorList>
    </citation>
    <scope>NUCLEOTIDE SEQUENCE [LARGE SCALE GENOMIC DNA]</scope>
    <source>
        <strain evidence="1">Candidatus Nitrospira sp. ZN2</strain>
    </source>
</reference>
<accession>A0ABM8QAV7</accession>
<organism evidence="1 2">
    <name type="scientific">Nitrospira defluvii</name>
    <dbReference type="NCBI Taxonomy" id="330214"/>
    <lineage>
        <taxon>Bacteria</taxon>
        <taxon>Pseudomonadati</taxon>
        <taxon>Nitrospirota</taxon>
        <taxon>Nitrospiria</taxon>
        <taxon>Nitrospirales</taxon>
        <taxon>Nitrospiraceae</taxon>
        <taxon>Nitrospira</taxon>
    </lineage>
</organism>
<dbReference type="EMBL" id="CAJNBJ010000001">
    <property type="protein sequence ID" value="CAE6687171.1"/>
    <property type="molecule type" value="Genomic_DNA"/>
</dbReference>
<evidence type="ECO:0000313" key="2">
    <source>
        <dbReference type="Proteomes" id="UP000675880"/>
    </source>
</evidence>
<evidence type="ECO:0000313" key="1">
    <source>
        <dbReference type="EMBL" id="CAE6687171.1"/>
    </source>
</evidence>
<comment type="caution">
    <text evidence="1">The sequence shown here is derived from an EMBL/GenBank/DDBJ whole genome shotgun (WGS) entry which is preliminary data.</text>
</comment>
<dbReference type="Proteomes" id="UP000675880">
    <property type="component" value="Unassembled WGS sequence"/>
</dbReference>
<protein>
    <submittedName>
        <fullName evidence="1">Uncharacterized protein</fullName>
    </submittedName>
</protein>
<name>A0ABM8QAV7_9BACT</name>
<proteinExistence type="predicted"/>